<protein>
    <recommendedName>
        <fullName evidence="3">Zinc finger/thioredoxin putative domain-containing protein</fullName>
    </recommendedName>
</protein>
<feature type="compositionally biased region" description="Basic and acidic residues" evidence="1">
    <location>
        <begin position="252"/>
        <end position="261"/>
    </location>
</feature>
<feature type="region of interest" description="Disordered" evidence="1">
    <location>
        <begin position="630"/>
        <end position="734"/>
    </location>
</feature>
<feature type="compositionally biased region" description="Basic and acidic residues" evidence="1">
    <location>
        <begin position="187"/>
        <end position="208"/>
    </location>
</feature>
<evidence type="ECO:0000313" key="4">
    <source>
        <dbReference type="EMBL" id="AUX38082.1"/>
    </source>
</evidence>
<proteinExistence type="predicted"/>
<dbReference type="Pfam" id="PF13717">
    <property type="entry name" value="Zn_ribbon_4"/>
    <property type="match status" value="1"/>
</dbReference>
<keyword evidence="2" id="KW-0812">Transmembrane</keyword>
<accession>A0A4V0NHW4</accession>
<feature type="transmembrane region" description="Helical" evidence="2">
    <location>
        <begin position="377"/>
        <end position="397"/>
    </location>
</feature>
<reference evidence="4 5" key="1">
    <citation type="submission" date="2015-09" db="EMBL/GenBank/DDBJ databases">
        <title>Sorangium comparison.</title>
        <authorList>
            <person name="Zaburannyi N."/>
            <person name="Bunk B."/>
            <person name="Overmann J."/>
            <person name="Mueller R."/>
        </authorList>
    </citation>
    <scope>NUCLEOTIDE SEQUENCE [LARGE SCALE GENOMIC DNA]</scope>
    <source>
        <strain evidence="4 5">So ce836</strain>
    </source>
</reference>
<feature type="compositionally biased region" description="Low complexity" evidence="1">
    <location>
        <begin position="215"/>
        <end position="242"/>
    </location>
</feature>
<dbReference type="InterPro" id="IPR011990">
    <property type="entry name" value="TPR-like_helical_dom_sf"/>
</dbReference>
<evidence type="ECO:0000256" key="1">
    <source>
        <dbReference type="SAM" id="MobiDB-lite"/>
    </source>
</evidence>
<dbReference type="Gene3D" id="1.25.40.10">
    <property type="entry name" value="Tetratricopeptide repeat domain"/>
    <property type="match status" value="1"/>
</dbReference>
<feature type="domain" description="Zinc finger/thioredoxin putative" evidence="3">
    <location>
        <begin position="24"/>
        <end position="59"/>
    </location>
</feature>
<dbReference type="AlphaFoldDB" id="A0A4V0NHW4"/>
<keyword evidence="2" id="KW-1133">Transmembrane helix</keyword>
<evidence type="ECO:0000259" key="3">
    <source>
        <dbReference type="Pfam" id="PF13717"/>
    </source>
</evidence>
<organism evidence="4 5">
    <name type="scientific">Sorangium cellulosum</name>
    <name type="common">Polyangium cellulosum</name>
    <dbReference type="NCBI Taxonomy" id="56"/>
    <lineage>
        <taxon>Bacteria</taxon>
        <taxon>Pseudomonadati</taxon>
        <taxon>Myxococcota</taxon>
        <taxon>Polyangia</taxon>
        <taxon>Polyangiales</taxon>
        <taxon>Polyangiaceae</taxon>
        <taxon>Sorangium</taxon>
    </lineage>
</organism>
<feature type="region of interest" description="Disordered" evidence="1">
    <location>
        <begin position="140"/>
        <end position="365"/>
    </location>
</feature>
<keyword evidence="2" id="KW-0472">Membrane</keyword>
<evidence type="ECO:0000313" key="5">
    <source>
        <dbReference type="Proteomes" id="UP000295497"/>
    </source>
</evidence>
<feature type="compositionally biased region" description="Low complexity" evidence="1">
    <location>
        <begin position="642"/>
        <end position="679"/>
    </location>
</feature>
<dbReference type="Proteomes" id="UP000295497">
    <property type="component" value="Chromosome"/>
</dbReference>
<gene>
    <name evidence="4" type="ORF">SOCE836_103210</name>
</gene>
<feature type="compositionally biased region" description="Low complexity" evidence="1">
    <location>
        <begin position="146"/>
        <end position="155"/>
    </location>
</feature>
<dbReference type="EMBL" id="CP012672">
    <property type="protein sequence ID" value="AUX38082.1"/>
    <property type="molecule type" value="Genomic_DNA"/>
</dbReference>
<dbReference type="NCBIfam" id="TIGR02098">
    <property type="entry name" value="MJ0042_CXXC"/>
    <property type="match status" value="1"/>
</dbReference>
<sequence>MRNPGRLAPVGQPFARTRGPVEPMDVTCERCSTEYEFDDALVSERGTTVKCTNCGYQFKVRRTDGALPEKWLVRTLGGRELEFRMLRELQAAIAQGHVTRDDVISRGNARPRRLGSIAELEPFFKGPGSMVMAGTALGIGGPSPMPSRSRSLTPPGLGGPAPMQTDGSVAIPLPRAEPSAEAGPGSIHDDETVVRDVREVQSAKERPSPRRATLPAAFEPEASAPARAMLKPSALPGVVVPPEEAPPLPDAHPARRQEPRTLRGAGVAEARSAKPGAEAGGDAQGRAAGVGPLRIPNSAPPPRAERAAAPASADGHGDEGPVARRGAPRAPAEDRAGRRAGAMPLVSPADPDGGPSYADDGDGDTRITSLPMKRTGIARWIVGLVVVGLAVVSVATLGPRYLKPAVQARPATSDDRVATLLADGERSLTEGDLETARDKLVKASALAEDDPRVAAALARVETVNADMRWLRLQLLAEDDPDLDTMRHELKSAIDRARKAVDHARRVAPTDAEVSRAAIDLLRVQGDLAAARQLVASISAESAQPENSLTLAALDLAEAQPSWATVVKRLRAAASVEQIPGRARALLVYALARSGDLAAARVESDRLLAMSPPHLLARPLRAFIDRVEKAPDEQDKPSGGAQPASSARPEGSAAGAPGSSSSAALGAPGPSSSAAPGRGRQAPGPDDGRVPDDYVAPGGTIDTSDLPGVHPPPAAAPSTTAPVIDTSDLPGIKHE</sequence>
<name>A0A4V0NHW4_SORCE</name>
<dbReference type="InterPro" id="IPR011723">
    <property type="entry name" value="Znf/thioredoxin_put"/>
</dbReference>
<evidence type="ECO:0000256" key="2">
    <source>
        <dbReference type="SAM" id="Phobius"/>
    </source>
</evidence>